<evidence type="ECO:0000256" key="1">
    <source>
        <dbReference type="SAM" id="MobiDB-lite"/>
    </source>
</evidence>
<dbReference type="GeneID" id="14013951"/>
<evidence type="ECO:0000313" key="3">
    <source>
        <dbReference type="Proteomes" id="UP000007178"/>
    </source>
</evidence>
<proteinExistence type="predicted"/>
<dbReference type="Proteomes" id="UP000007178">
    <property type="component" value="Segment"/>
</dbReference>
<accession>H6WG20</accession>
<feature type="compositionally biased region" description="Basic and acidic residues" evidence="1">
    <location>
        <begin position="34"/>
        <end position="45"/>
    </location>
</feature>
<feature type="region of interest" description="Disordered" evidence="1">
    <location>
        <begin position="27"/>
        <end position="50"/>
    </location>
</feature>
<keyword evidence="3" id="KW-1185">Reference proteome</keyword>
<dbReference type="RefSeq" id="YP_007006158.1">
    <property type="nucleotide sequence ID" value="NC_019516.2"/>
</dbReference>
<name>H6WG20_9CAUD</name>
<protein>
    <submittedName>
        <fullName evidence="2">Uncharacterized protein</fullName>
    </submittedName>
</protein>
<dbReference type="KEGG" id="vg:14013951"/>
<evidence type="ECO:0000313" key="2">
    <source>
        <dbReference type="EMBL" id="AEZ65744.1"/>
    </source>
</evidence>
<dbReference type="EMBL" id="JQ245707">
    <property type="protein sequence ID" value="AEZ65744.1"/>
    <property type="molecule type" value="Genomic_DNA"/>
</dbReference>
<organism evidence="2 3">
    <name type="scientific">Cyanophage S-TIM5</name>
    <dbReference type="NCBI Taxonomy" id="1137745"/>
    <lineage>
        <taxon>Viruses</taxon>
        <taxon>Duplodnaviria</taxon>
        <taxon>Heunggongvirae</taxon>
        <taxon>Uroviricota</taxon>
        <taxon>Caudoviricetes</taxon>
        <taxon>Aurunvirus</taxon>
        <taxon>Aurunvirus STIM5</taxon>
    </lineage>
</organism>
<sequence>MSTNQNDYLLPEGWKIDPSFAETVGPKIKKKSHLVGDQDKSKMLEEEIGDDMDMSEEEYSYWCECEEKMEEEEEEADYADDGKKYTHTYTDKKGKKKKVRYGAKGYKIAPGTKRGDSYCARSYGDMKSHNKDCSGKDRNTPMCLSRRKWKCKGKSSSKG</sequence>
<reference evidence="2 3" key="1">
    <citation type="journal article" date="2012" name="Proc. Natl. Acad. Sci. U.S.A.">
        <title>A novel lineage of myoviruses infecting cyanobacteria is widespread in the oceans.</title>
        <authorList>
            <person name="Sabehi G."/>
            <person name="Shaulov L."/>
            <person name="Silver D.H."/>
            <person name="Yanai I."/>
            <person name="Harel A."/>
            <person name="Lindell D."/>
        </authorList>
    </citation>
    <scope>NUCLEOTIDE SEQUENCE [LARGE SCALE GENOMIC DNA]</scope>
</reference>